<dbReference type="EMBL" id="JAHBOH010000001">
    <property type="protein sequence ID" value="MBT0994258.1"/>
    <property type="molecule type" value="Genomic_DNA"/>
</dbReference>
<keyword evidence="2 4" id="KW-0378">Hydrolase</keyword>
<gene>
    <name evidence="9" type="ORF">KIN34_08155</name>
</gene>
<dbReference type="RefSeq" id="WP_214349065.1">
    <property type="nucleotide sequence ID" value="NZ_JAHBOH010000001.1"/>
</dbReference>
<evidence type="ECO:0000256" key="4">
    <source>
        <dbReference type="PROSITE-ProRule" id="PRU01240"/>
    </source>
</evidence>
<evidence type="ECO:0000256" key="1">
    <source>
        <dbReference type="ARBA" id="ARBA00022670"/>
    </source>
</evidence>
<dbReference type="Proteomes" id="UP000722125">
    <property type="component" value="Unassembled WGS sequence"/>
</dbReference>
<evidence type="ECO:0000256" key="7">
    <source>
        <dbReference type="SAM" id="SignalP"/>
    </source>
</evidence>
<evidence type="ECO:0000313" key="10">
    <source>
        <dbReference type="Proteomes" id="UP000722125"/>
    </source>
</evidence>
<keyword evidence="6" id="KW-0812">Transmembrane</keyword>
<accession>A0ABS5TYP6</accession>
<feature type="compositionally biased region" description="Basic and acidic residues" evidence="5">
    <location>
        <begin position="447"/>
        <end position="458"/>
    </location>
</feature>
<evidence type="ECO:0000256" key="6">
    <source>
        <dbReference type="SAM" id="Phobius"/>
    </source>
</evidence>
<keyword evidence="1 4" id="KW-0645">Protease</keyword>
<keyword evidence="3 4" id="KW-0720">Serine protease</keyword>
<keyword evidence="6" id="KW-1133">Transmembrane helix</keyword>
<feature type="chain" id="PRO_5046700381" evidence="7">
    <location>
        <begin position="32"/>
        <end position="458"/>
    </location>
</feature>
<dbReference type="Pfam" id="PF00082">
    <property type="entry name" value="Peptidase_S8"/>
    <property type="match status" value="1"/>
</dbReference>
<feature type="compositionally biased region" description="Low complexity" evidence="5">
    <location>
        <begin position="433"/>
        <end position="444"/>
    </location>
</feature>
<dbReference type="PROSITE" id="PS51257">
    <property type="entry name" value="PROKAR_LIPOPROTEIN"/>
    <property type="match status" value="1"/>
</dbReference>
<keyword evidence="6" id="KW-0472">Membrane</keyword>
<dbReference type="InterPro" id="IPR036852">
    <property type="entry name" value="Peptidase_S8/S53_dom_sf"/>
</dbReference>
<comment type="caution">
    <text evidence="9">The sequence shown here is derived from an EMBL/GenBank/DDBJ whole genome shotgun (WGS) entry which is preliminary data.</text>
</comment>
<keyword evidence="10" id="KW-1185">Reference proteome</keyword>
<evidence type="ECO:0000256" key="2">
    <source>
        <dbReference type="ARBA" id="ARBA00022801"/>
    </source>
</evidence>
<evidence type="ECO:0000259" key="8">
    <source>
        <dbReference type="Pfam" id="PF00082"/>
    </source>
</evidence>
<comment type="similarity">
    <text evidence="4">Belongs to the peptidase S8 family.</text>
</comment>
<protein>
    <submittedName>
        <fullName evidence="9">S8 family serine peptidase</fullName>
    </submittedName>
</protein>
<dbReference type="PROSITE" id="PS51892">
    <property type="entry name" value="SUBTILASE"/>
    <property type="match status" value="1"/>
</dbReference>
<organism evidence="9 10">
    <name type="scientific">Cellulomonas fulva</name>
    <dbReference type="NCBI Taxonomy" id="2835530"/>
    <lineage>
        <taxon>Bacteria</taxon>
        <taxon>Bacillati</taxon>
        <taxon>Actinomycetota</taxon>
        <taxon>Actinomycetes</taxon>
        <taxon>Micrococcales</taxon>
        <taxon>Cellulomonadaceae</taxon>
        <taxon>Cellulomonas</taxon>
    </lineage>
</organism>
<keyword evidence="7" id="KW-0732">Signal</keyword>
<feature type="region of interest" description="Disordered" evidence="5">
    <location>
        <begin position="363"/>
        <end position="401"/>
    </location>
</feature>
<reference evidence="9 10" key="1">
    <citation type="submission" date="2021-05" db="EMBL/GenBank/DDBJ databases">
        <title>Description of Cellulomonas sp. DKR-3 sp. nov.</title>
        <authorList>
            <person name="Dahal R.H."/>
            <person name="Chaudhary D.K."/>
        </authorList>
    </citation>
    <scope>NUCLEOTIDE SEQUENCE [LARGE SCALE GENOMIC DNA]</scope>
    <source>
        <strain evidence="9 10">DKR-3</strain>
    </source>
</reference>
<feature type="domain" description="Peptidase S8/S53" evidence="8">
    <location>
        <begin position="56"/>
        <end position="323"/>
    </location>
</feature>
<feature type="signal peptide" evidence="7">
    <location>
        <begin position="1"/>
        <end position="31"/>
    </location>
</feature>
<evidence type="ECO:0000256" key="5">
    <source>
        <dbReference type="SAM" id="MobiDB-lite"/>
    </source>
</evidence>
<dbReference type="PANTHER" id="PTHR42884:SF14">
    <property type="entry name" value="NEUROENDOCRINE CONVERTASE 1"/>
    <property type="match status" value="1"/>
</dbReference>
<feature type="transmembrane region" description="Helical" evidence="6">
    <location>
        <begin position="406"/>
        <end position="427"/>
    </location>
</feature>
<dbReference type="Gene3D" id="3.40.50.200">
    <property type="entry name" value="Peptidase S8/S53 domain"/>
    <property type="match status" value="1"/>
</dbReference>
<sequence length="458" mass="46076">MTARPLLRRRSVAALACAAALGCLGVAPATAAGDSDGGMWYFTKTGMDAIHERTTGKGVHVAIIDTAIAPDSGDLRGADLTVHEPSFCAEERGGDRLPAAQDTPAAAHGTGMSALVVGTGKGLDGEPGTLGIAPDATVTFYSALVGPEGTEKGVCEPFEGRTNNELDLAILQAVEDGADIISISLNSTGGWGEEGIAPALASGAIIVAAVTSDEKSPALGYPAQFNGVVAVDSIGPDGKVWGGAPSGTGVVAPGEDIHQLDDDLAGYSERSGSSNATAYTAGALALVKSAYPDATTNQLLQALVRNTNGEEHEIYRDDFYGFGTVNVRQMLEQDPAKYPDESPFLDHDELSVPTYEQVMALTTPSAEPTPSATPAATAGATAEPSAAPSAAPPAAEDADDGSAAPLAWAGLGGVALAAVATALILVARRRGAAADAPTAAVTDGGTDDPHRPHETGGG</sequence>
<evidence type="ECO:0000256" key="3">
    <source>
        <dbReference type="ARBA" id="ARBA00022825"/>
    </source>
</evidence>
<dbReference type="PRINTS" id="PR00723">
    <property type="entry name" value="SUBTILISIN"/>
</dbReference>
<name>A0ABS5TYP6_9CELL</name>
<dbReference type="InterPro" id="IPR015500">
    <property type="entry name" value="Peptidase_S8_subtilisin-rel"/>
</dbReference>
<proteinExistence type="inferred from homology"/>
<dbReference type="SUPFAM" id="SSF52743">
    <property type="entry name" value="Subtilisin-like"/>
    <property type="match status" value="1"/>
</dbReference>
<evidence type="ECO:0000313" key="9">
    <source>
        <dbReference type="EMBL" id="MBT0994258.1"/>
    </source>
</evidence>
<dbReference type="InterPro" id="IPR000209">
    <property type="entry name" value="Peptidase_S8/S53_dom"/>
</dbReference>
<feature type="active site" description="Charge relay system" evidence="4">
    <location>
        <position position="274"/>
    </location>
</feature>
<dbReference type="PANTHER" id="PTHR42884">
    <property type="entry name" value="PROPROTEIN CONVERTASE SUBTILISIN/KEXIN-RELATED"/>
    <property type="match status" value="1"/>
</dbReference>
<feature type="active site" description="Charge relay system" evidence="4">
    <location>
        <position position="65"/>
    </location>
</feature>
<feature type="active site" description="Charge relay system" evidence="4">
    <location>
        <position position="108"/>
    </location>
</feature>
<feature type="region of interest" description="Disordered" evidence="5">
    <location>
        <begin position="433"/>
        <end position="458"/>
    </location>
</feature>
<dbReference type="CDD" id="cd00306">
    <property type="entry name" value="Peptidases_S8_S53"/>
    <property type="match status" value="1"/>
</dbReference>